<dbReference type="SUPFAM" id="SSF52418">
    <property type="entry name" value="Nucleoside phosphorylase/phosphoribosyltransferase catalytic domain"/>
    <property type="match status" value="1"/>
</dbReference>
<accession>A0ABP6MDI4</accession>
<evidence type="ECO:0000256" key="1">
    <source>
        <dbReference type="ARBA" id="ARBA00022676"/>
    </source>
</evidence>
<feature type="domain" description="Glycosyl transferase family 3" evidence="5">
    <location>
        <begin position="74"/>
        <end position="329"/>
    </location>
</feature>
<dbReference type="Pfam" id="PF00591">
    <property type="entry name" value="Glycos_transf_3"/>
    <property type="match status" value="1"/>
</dbReference>
<keyword evidence="3" id="KW-0822">Tryptophan biosynthesis</keyword>
<keyword evidence="2" id="KW-0808">Transferase</keyword>
<proteinExistence type="predicted"/>
<evidence type="ECO:0000259" key="5">
    <source>
        <dbReference type="Pfam" id="PF00591"/>
    </source>
</evidence>
<keyword evidence="1 6" id="KW-0328">Glycosyltransferase</keyword>
<dbReference type="RefSeq" id="WP_344520066.1">
    <property type="nucleotide sequence ID" value="NZ_BAAAUG010000027.1"/>
</dbReference>
<dbReference type="InterPro" id="IPR005940">
    <property type="entry name" value="Anthranilate_Pribosyl_Tfrase"/>
</dbReference>
<dbReference type="PANTHER" id="PTHR43285">
    <property type="entry name" value="ANTHRANILATE PHOSPHORIBOSYLTRANSFERASE"/>
    <property type="match status" value="1"/>
</dbReference>
<dbReference type="InterPro" id="IPR000312">
    <property type="entry name" value="Glycosyl_Trfase_fam3"/>
</dbReference>
<keyword evidence="7" id="KW-1185">Reference proteome</keyword>
<evidence type="ECO:0000313" key="6">
    <source>
        <dbReference type="EMBL" id="GAA3095045.1"/>
    </source>
</evidence>
<sequence length="358" mass="37226">MTELLHSLVARTRPVTVQEWDGFWDRLRHKELHPGEALATVSALSARMPQAQTAVALVAALDARREQPASWPGTVNVVGTGGGPATFNLTTASVLVAAATGVKVVKTGSRGYTSRFGSIDLLERLGIPTASSYAECEDLLDAHGIAFADGFVYPAELSRLARAILPYGMKQVGRIFNVLGPFLAAVPVGAQLTGVSDAALVPALAEVADSLSGREVWLLHNNHGVDELIGFARNTIRTGAGSPDLTIEPGTLDGVCLHPGTLAELGPSYDDAGSPVPQLLALLGGDGPDAAVQSICLNAAAAAVASGTRTDWAEAFRVAQDAVHSGAALELVDRLRAFRRAQSHPAGNQGKPVMARVG</sequence>
<protein>
    <submittedName>
        <fullName evidence="6">Anthranilate phosphoribosyltransferase</fullName>
    </submittedName>
</protein>
<reference evidence="7" key="1">
    <citation type="journal article" date="2019" name="Int. J. Syst. Evol. Microbiol.">
        <title>The Global Catalogue of Microorganisms (GCM) 10K type strain sequencing project: providing services to taxonomists for standard genome sequencing and annotation.</title>
        <authorList>
            <consortium name="The Broad Institute Genomics Platform"/>
            <consortium name="The Broad Institute Genome Sequencing Center for Infectious Disease"/>
            <person name="Wu L."/>
            <person name="Ma J."/>
        </authorList>
    </citation>
    <scope>NUCLEOTIDE SEQUENCE [LARGE SCALE GENOMIC DNA]</scope>
    <source>
        <strain evidence="7">JCM 9092</strain>
    </source>
</reference>
<evidence type="ECO:0000256" key="4">
    <source>
        <dbReference type="ARBA" id="ARBA00023141"/>
    </source>
</evidence>
<dbReference type="PANTHER" id="PTHR43285:SF2">
    <property type="entry name" value="ANTHRANILATE PHOSPHORIBOSYLTRANSFERASE"/>
    <property type="match status" value="1"/>
</dbReference>
<evidence type="ECO:0000256" key="2">
    <source>
        <dbReference type="ARBA" id="ARBA00022679"/>
    </source>
</evidence>
<comment type="caution">
    <text evidence="6">The sequence shown here is derived from an EMBL/GenBank/DDBJ whole genome shotgun (WGS) entry which is preliminary data.</text>
</comment>
<dbReference type="GO" id="GO:0016757">
    <property type="term" value="F:glycosyltransferase activity"/>
    <property type="evidence" value="ECO:0007669"/>
    <property type="project" value="UniProtKB-KW"/>
</dbReference>
<dbReference type="Proteomes" id="UP001501637">
    <property type="component" value="Unassembled WGS sequence"/>
</dbReference>
<dbReference type="InterPro" id="IPR035902">
    <property type="entry name" value="Nuc_phospho_transferase"/>
</dbReference>
<dbReference type="EMBL" id="BAAAUG010000027">
    <property type="protein sequence ID" value="GAA3095045.1"/>
    <property type="molecule type" value="Genomic_DNA"/>
</dbReference>
<dbReference type="Gene3D" id="3.40.1030.10">
    <property type="entry name" value="Nucleoside phosphorylase/phosphoribosyltransferase catalytic domain"/>
    <property type="match status" value="1"/>
</dbReference>
<evidence type="ECO:0000313" key="7">
    <source>
        <dbReference type="Proteomes" id="UP001501637"/>
    </source>
</evidence>
<keyword evidence="3" id="KW-0028">Amino-acid biosynthesis</keyword>
<gene>
    <name evidence="6" type="primary">trpD_1</name>
    <name evidence="6" type="ORF">GCM10010449_18350</name>
</gene>
<keyword evidence="4" id="KW-0057">Aromatic amino acid biosynthesis</keyword>
<organism evidence="6 7">
    <name type="scientific">Streptomyces rectiviolaceus</name>
    <dbReference type="NCBI Taxonomy" id="332591"/>
    <lineage>
        <taxon>Bacteria</taxon>
        <taxon>Bacillati</taxon>
        <taxon>Actinomycetota</taxon>
        <taxon>Actinomycetes</taxon>
        <taxon>Kitasatosporales</taxon>
        <taxon>Streptomycetaceae</taxon>
        <taxon>Streptomyces</taxon>
    </lineage>
</organism>
<name>A0ABP6MDI4_9ACTN</name>
<evidence type="ECO:0000256" key="3">
    <source>
        <dbReference type="ARBA" id="ARBA00022822"/>
    </source>
</evidence>